<evidence type="ECO:0000313" key="3">
    <source>
        <dbReference type="EMBL" id="ETE58629.1"/>
    </source>
</evidence>
<organism evidence="3 4">
    <name type="scientific">Ophiophagus hannah</name>
    <name type="common">King cobra</name>
    <name type="synonym">Naja hannah</name>
    <dbReference type="NCBI Taxonomy" id="8665"/>
    <lineage>
        <taxon>Eukaryota</taxon>
        <taxon>Metazoa</taxon>
        <taxon>Chordata</taxon>
        <taxon>Craniata</taxon>
        <taxon>Vertebrata</taxon>
        <taxon>Euteleostomi</taxon>
        <taxon>Lepidosauria</taxon>
        <taxon>Squamata</taxon>
        <taxon>Bifurcata</taxon>
        <taxon>Unidentata</taxon>
        <taxon>Episquamata</taxon>
        <taxon>Toxicofera</taxon>
        <taxon>Serpentes</taxon>
        <taxon>Colubroidea</taxon>
        <taxon>Elapidae</taxon>
        <taxon>Elapinae</taxon>
        <taxon>Ophiophagus</taxon>
    </lineage>
</organism>
<feature type="non-terminal residue" evidence="3">
    <location>
        <position position="1"/>
    </location>
</feature>
<dbReference type="GO" id="GO:0031267">
    <property type="term" value="F:small GTPase binding"/>
    <property type="evidence" value="ECO:0007669"/>
    <property type="project" value="InterPro"/>
</dbReference>
<dbReference type="Proteomes" id="UP000018936">
    <property type="component" value="Unassembled WGS sequence"/>
</dbReference>
<feature type="domain" description="CYRIA/CYRIB Rac1 binding" evidence="2">
    <location>
        <begin position="50"/>
        <end position="82"/>
    </location>
</feature>
<proteinExistence type="predicted"/>
<evidence type="ECO:0000259" key="2">
    <source>
        <dbReference type="Pfam" id="PF07159"/>
    </source>
</evidence>
<evidence type="ECO:0000256" key="1">
    <source>
        <dbReference type="SAM" id="SignalP"/>
    </source>
</evidence>
<dbReference type="AlphaFoldDB" id="V8N8N9"/>
<accession>V8N8N9</accession>
<evidence type="ECO:0000313" key="4">
    <source>
        <dbReference type="Proteomes" id="UP000018936"/>
    </source>
</evidence>
<name>V8N8N9_OPHHA</name>
<dbReference type="OrthoDB" id="60973at2759"/>
<protein>
    <recommendedName>
        <fullName evidence="2">CYRIA/CYRIB Rac1 binding domain-containing protein</fullName>
    </recommendedName>
</protein>
<dbReference type="Pfam" id="PF07159">
    <property type="entry name" value="CYRIA-B_Rac1-bd"/>
    <property type="match status" value="1"/>
</dbReference>
<gene>
    <name evidence="3" type="ORF">L345_15649</name>
</gene>
<reference evidence="3 4" key="1">
    <citation type="journal article" date="2013" name="Proc. Natl. Acad. Sci. U.S.A.">
        <title>The king cobra genome reveals dynamic gene evolution and adaptation in the snake venom system.</title>
        <authorList>
            <person name="Vonk F.J."/>
            <person name="Casewell N.R."/>
            <person name="Henkel C.V."/>
            <person name="Heimberg A.M."/>
            <person name="Jansen H.J."/>
            <person name="McCleary R.J."/>
            <person name="Kerkkamp H.M."/>
            <person name="Vos R.A."/>
            <person name="Guerreiro I."/>
            <person name="Calvete J.J."/>
            <person name="Wuster W."/>
            <person name="Woods A.E."/>
            <person name="Logan J.M."/>
            <person name="Harrison R.A."/>
            <person name="Castoe T.A."/>
            <person name="de Koning A.P."/>
            <person name="Pollock D.D."/>
            <person name="Yandell M."/>
            <person name="Calderon D."/>
            <person name="Renjifo C."/>
            <person name="Currier R.B."/>
            <person name="Salgado D."/>
            <person name="Pla D."/>
            <person name="Sanz L."/>
            <person name="Hyder A.S."/>
            <person name="Ribeiro J.M."/>
            <person name="Arntzen J.W."/>
            <person name="van den Thillart G.E."/>
            <person name="Boetzer M."/>
            <person name="Pirovano W."/>
            <person name="Dirks R.P."/>
            <person name="Spaink H.P."/>
            <person name="Duboule D."/>
            <person name="McGlinn E."/>
            <person name="Kini R.M."/>
            <person name="Richardson M.K."/>
        </authorList>
    </citation>
    <scope>NUCLEOTIDE SEQUENCE</scope>
    <source>
        <tissue evidence="3">Blood</tissue>
    </source>
</reference>
<keyword evidence="4" id="KW-1185">Reference proteome</keyword>
<comment type="caution">
    <text evidence="3">The sequence shown here is derived from an EMBL/GenBank/DDBJ whole genome shotgun (WGS) entry which is preliminary data.</text>
</comment>
<sequence length="100" mass="11186">MEPVHKGLIHVLLTATFLHQGHLCASLQQDLGRRKRFEGQPENSLASWPSKIRMKGCIKVLKDQPPNSVEGLLNALRYLTSPLVLSTIAAFGVHNKTFER</sequence>
<dbReference type="EMBL" id="AZIM01006496">
    <property type="protein sequence ID" value="ETE58629.1"/>
    <property type="molecule type" value="Genomic_DNA"/>
</dbReference>
<feature type="chain" id="PRO_5004770648" description="CYRIA/CYRIB Rac1 binding domain-containing protein" evidence="1">
    <location>
        <begin position="25"/>
        <end position="100"/>
    </location>
</feature>
<keyword evidence="1" id="KW-0732">Signal</keyword>
<feature type="signal peptide" evidence="1">
    <location>
        <begin position="1"/>
        <end position="24"/>
    </location>
</feature>
<dbReference type="InterPro" id="IPR009828">
    <property type="entry name" value="CYRIA/CYRIB_Rac1-bd"/>
</dbReference>